<dbReference type="STRING" id="578462.A0A0L0SIF2"/>
<sequence length="619" mass="64758">MYTCTIPPAPRSRSPSRHRRPIPPSTTPSCPTRPRLSQPCLCPYLCRSWRRPIRGVTWRLPSILSGSPEPLPPDVVDMRDSTSPPPPGSTDLATSPPASIDVTAMLAATPLDHKHHRGGHHGHHHHKESVGGASGSSTSSSSWWSKKVGKTVSKHFGGGGNDRTDRSGASNHAAAAAAAAAGASPAAAVAALPVDAIPATPSPIPASTSLDEGDGSANGTPAGTNAALLSMTSPAMTPAPVVSESPALPASTTPIVAPIATAAASSPVMPSKPGKSKGKFAKWTEKAMGSGKPKSEKHSKHAATTTDAMAAAAAAMGPTGLKVIQNWEDYAKKHAKKLDQEDGKVFGRPLQDAVEASMIDPSCPLPAVVIRCIEFLESHGMSEIGLYRIPGSTSAVSKLKGIYDAGLDLDLFFAEPPVDPHAVATLLKLYLRELPHSILGDHLSTFNSIVSTNSPDVVAYLAALARQLPLPNYYLLSWLCAHLSRLAYYSEANKMTLSNLALIFCPTLAVDSQLFVMLVDHPTELFPLNEDGTVPDTVFGVGEAAYDPFADGPNVEEHVPLDDEWVEDVPPSPAVAEVATPPAATLTVDPFADPAPSVRSIAVSDHDDASSVTARVGTE</sequence>
<dbReference type="GO" id="GO:0007165">
    <property type="term" value="P:signal transduction"/>
    <property type="evidence" value="ECO:0007669"/>
    <property type="project" value="InterPro"/>
</dbReference>
<name>A0A0L0SIF2_ALLM3</name>
<feature type="region of interest" description="Disordered" evidence="2">
    <location>
        <begin position="586"/>
        <end position="619"/>
    </location>
</feature>
<feature type="region of interest" description="Disordered" evidence="2">
    <location>
        <begin position="61"/>
        <end position="96"/>
    </location>
</feature>
<dbReference type="PROSITE" id="PS50238">
    <property type="entry name" value="RHOGAP"/>
    <property type="match status" value="1"/>
</dbReference>
<reference evidence="4 5" key="1">
    <citation type="submission" date="2009-11" db="EMBL/GenBank/DDBJ databases">
        <title>Annotation of Allomyces macrogynus ATCC 38327.</title>
        <authorList>
            <consortium name="The Broad Institute Genome Sequencing Platform"/>
            <person name="Russ C."/>
            <person name="Cuomo C."/>
            <person name="Burger G."/>
            <person name="Gray M.W."/>
            <person name="Holland P.W.H."/>
            <person name="King N."/>
            <person name="Lang F.B.F."/>
            <person name="Roger A.J."/>
            <person name="Ruiz-Trillo I."/>
            <person name="Young S.K."/>
            <person name="Zeng Q."/>
            <person name="Gargeya S."/>
            <person name="Fitzgerald M."/>
            <person name="Haas B."/>
            <person name="Abouelleil A."/>
            <person name="Alvarado L."/>
            <person name="Arachchi H.M."/>
            <person name="Berlin A."/>
            <person name="Chapman S.B."/>
            <person name="Gearin G."/>
            <person name="Goldberg J."/>
            <person name="Griggs A."/>
            <person name="Gujja S."/>
            <person name="Hansen M."/>
            <person name="Heiman D."/>
            <person name="Howarth C."/>
            <person name="Larimer J."/>
            <person name="Lui A."/>
            <person name="MacDonald P.J.P."/>
            <person name="McCowen C."/>
            <person name="Montmayeur A."/>
            <person name="Murphy C."/>
            <person name="Neiman D."/>
            <person name="Pearson M."/>
            <person name="Priest M."/>
            <person name="Roberts A."/>
            <person name="Saif S."/>
            <person name="Shea T."/>
            <person name="Sisk P."/>
            <person name="Stolte C."/>
            <person name="Sykes S."/>
            <person name="Wortman J."/>
            <person name="Nusbaum C."/>
            <person name="Birren B."/>
        </authorList>
    </citation>
    <scope>NUCLEOTIDE SEQUENCE [LARGE SCALE GENOMIC DNA]</scope>
    <source>
        <strain evidence="4 5">ATCC 38327</strain>
    </source>
</reference>
<dbReference type="Pfam" id="PF00620">
    <property type="entry name" value="RhoGAP"/>
    <property type="match status" value="1"/>
</dbReference>
<dbReference type="GO" id="GO:0005737">
    <property type="term" value="C:cytoplasm"/>
    <property type="evidence" value="ECO:0007669"/>
    <property type="project" value="TreeGrafter"/>
</dbReference>
<dbReference type="OrthoDB" id="185175at2759"/>
<feature type="domain" description="Rho-GAP" evidence="3">
    <location>
        <begin position="348"/>
        <end position="546"/>
    </location>
</feature>
<dbReference type="EMBL" id="GG745339">
    <property type="protein sequence ID" value="KNE62229.1"/>
    <property type="molecule type" value="Genomic_DNA"/>
</dbReference>
<protein>
    <recommendedName>
        <fullName evidence="3">Rho-GAP domain-containing protein</fullName>
    </recommendedName>
</protein>
<dbReference type="SUPFAM" id="SSF48350">
    <property type="entry name" value="GTPase activation domain, GAP"/>
    <property type="match status" value="1"/>
</dbReference>
<gene>
    <name evidence="4" type="ORF">AMAG_07469</name>
</gene>
<evidence type="ECO:0000256" key="2">
    <source>
        <dbReference type="SAM" id="MobiDB-lite"/>
    </source>
</evidence>
<proteinExistence type="predicted"/>
<dbReference type="eggNOG" id="KOG4269">
    <property type="taxonomic scope" value="Eukaryota"/>
</dbReference>
<dbReference type="VEuPathDB" id="FungiDB:AMAG_07469"/>
<dbReference type="InterPro" id="IPR008936">
    <property type="entry name" value="Rho_GTPase_activation_prot"/>
</dbReference>
<dbReference type="GO" id="GO:0005096">
    <property type="term" value="F:GTPase activator activity"/>
    <property type="evidence" value="ECO:0007669"/>
    <property type="project" value="UniProtKB-KW"/>
</dbReference>
<accession>A0A0L0SIF2</accession>
<dbReference type="Gene3D" id="1.10.555.10">
    <property type="entry name" value="Rho GTPase activation protein"/>
    <property type="match status" value="1"/>
</dbReference>
<evidence type="ECO:0000313" key="4">
    <source>
        <dbReference type="EMBL" id="KNE62229.1"/>
    </source>
</evidence>
<feature type="compositionally biased region" description="Basic residues" evidence="2">
    <location>
        <begin position="113"/>
        <end position="127"/>
    </location>
</feature>
<keyword evidence="5" id="KW-1185">Reference proteome</keyword>
<feature type="region of interest" description="Disordered" evidence="2">
    <location>
        <begin position="1"/>
        <end position="34"/>
    </location>
</feature>
<dbReference type="PANTHER" id="PTHR23176">
    <property type="entry name" value="RHO/RAC/CDC GTPASE-ACTIVATING PROTEIN"/>
    <property type="match status" value="1"/>
</dbReference>
<keyword evidence="1" id="KW-0343">GTPase activation</keyword>
<dbReference type="Proteomes" id="UP000054350">
    <property type="component" value="Unassembled WGS sequence"/>
</dbReference>
<feature type="region of interest" description="Disordered" evidence="2">
    <location>
        <begin position="203"/>
        <end position="226"/>
    </location>
</feature>
<dbReference type="SMART" id="SM00324">
    <property type="entry name" value="RhoGAP"/>
    <property type="match status" value="1"/>
</dbReference>
<evidence type="ECO:0000313" key="5">
    <source>
        <dbReference type="Proteomes" id="UP000054350"/>
    </source>
</evidence>
<evidence type="ECO:0000256" key="1">
    <source>
        <dbReference type="ARBA" id="ARBA00022468"/>
    </source>
</evidence>
<dbReference type="InterPro" id="IPR000198">
    <property type="entry name" value="RhoGAP_dom"/>
</dbReference>
<dbReference type="InterPro" id="IPR050729">
    <property type="entry name" value="Rho-GAP"/>
</dbReference>
<feature type="region of interest" description="Disordered" evidence="2">
    <location>
        <begin position="112"/>
        <end position="143"/>
    </location>
</feature>
<organism evidence="4 5">
    <name type="scientific">Allomyces macrogynus (strain ATCC 38327)</name>
    <name type="common">Allomyces javanicus var. macrogynus</name>
    <dbReference type="NCBI Taxonomy" id="578462"/>
    <lineage>
        <taxon>Eukaryota</taxon>
        <taxon>Fungi</taxon>
        <taxon>Fungi incertae sedis</taxon>
        <taxon>Blastocladiomycota</taxon>
        <taxon>Blastocladiomycetes</taxon>
        <taxon>Blastocladiales</taxon>
        <taxon>Blastocladiaceae</taxon>
        <taxon>Allomyces</taxon>
    </lineage>
</organism>
<reference evidence="5" key="2">
    <citation type="submission" date="2009-11" db="EMBL/GenBank/DDBJ databases">
        <title>The Genome Sequence of Allomyces macrogynus strain ATCC 38327.</title>
        <authorList>
            <consortium name="The Broad Institute Genome Sequencing Platform"/>
            <person name="Russ C."/>
            <person name="Cuomo C."/>
            <person name="Shea T."/>
            <person name="Young S.K."/>
            <person name="Zeng Q."/>
            <person name="Koehrsen M."/>
            <person name="Haas B."/>
            <person name="Borodovsky M."/>
            <person name="Guigo R."/>
            <person name="Alvarado L."/>
            <person name="Berlin A."/>
            <person name="Borenstein D."/>
            <person name="Chen Z."/>
            <person name="Engels R."/>
            <person name="Freedman E."/>
            <person name="Gellesch M."/>
            <person name="Goldberg J."/>
            <person name="Griggs A."/>
            <person name="Gujja S."/>
            <person name="Heiman D."/>
            <person name="Hepburn T."/>
            <person name="Howarth C."/>
            <person name="Jen D."/>
            <person name="Larson L."/>
            <person name="Lewis B."/>
            <person name="Mehta T."/>
            <person name="Park D."/>
            <person name="Pearson M."/>
            <person name="Roberts A."/>
            <person name="Saif S."/>
            <person name="Shenoy N."/>
            <person name="Sisk P."/>
            <person name="Stolte C."/>
            <person name="Sykes S."/>
            <person name="Walk T."/>
            <person name="White J."/>
            <person name="Yandava C."/>
            <person name="Burger G."/>
            <person name="Gray M.W."/>
            <person name="Holland P.W.H."/>
            <person name="King N."/>
            <person name="Lang F.B.F."/>
            <person name="Roger A.J."/>
            <person name="Ruiz-Trillo I."/>
            <person name="Lander E."/>
            <person name="Nusbaum C."/>
        </authorList>
    </citation>
    <scope>NUCLEOTIDE SEQUENCE [LARGE SCALE GENOMIC DNA]</scope>
    <source>
        <strain evidence="5">ATCC 38327</strain>
    </source>
</reference>
<dbReference type="AlphaFoldDB" id="A0A0L0SIF2"/>
<dbReference type="PANTHER" id="PTHR23176:SF129">
    <property type="entry name" value="RHO GTPASE ACTIVATING PROTEIN AT 16F, ISOFORM E-RELATED"/>
    <property type="match status" value="1"/>
</dbReference>
<evidence type="ECO:0000259" key="3">
    <source>
        <dbReference type="PROSITE" id="PS50238"/>
    </source>
</evidence>